<dbReference type="OrthoDB" id="9787585at2"/>
<evidence type="ECO:0000313" key="9">
    <source>
        <dbReference type="Proteomes" id="UP000035034"/>
    </source>
</evidence>
<evidence type="ECO:0000256" key="4">
    <source>
        <dbReference type="ARBA" id="ARBA00022840"/>
    </source>
</evidence>
<dbReference type="STRING" id="1077974.GOEFS_046_00560"/>
<feature type="domain" description="UvrD-like helicase ATP-binding" evidence="7">
    <location>
        <begin position="201"/>
        <end position="600"/>
    </location>
</feature>
<dbReference type="eggNOG" id="COG3973">
    <property type="taxonomic scope" value="Bacteria"/>
</dbReference>
<dbReference type="PANTHER" id="PTHR11070:SF45">
    <property type="entry name" value="DNA 3'-5' HELICASE"/>
    <property type="match status" value="1"/>
</dbReference>
<evidence type="ECO:0000256" key="5">
    <source>
        <dbReference type="PROSITE-ProRule" id="PRU00560"/>
    </source>
</evidence>
<dbReference type="GO" id="GO:0005829">
    <property type="term" value="C:cytosol"/>
    <property type="evidence" value="ECO:0007669"/>
    <property type="project" value="TreeGrafter"/>
</dbReference>
<feature type="region of interest" description="Disordered" evidence="6">
    <location>
        <begin position="49"/>
        <end position="70"/>
    </location>
</feature>
<evidence type="ECO:0000256" key="2">
    <source>
        <dbReference type="ARBA" id="ARBA00022801"/>
    </source>
</evidence>
<dbReference type="GO" id="GO:0000725">
    <property type="term" value="P:recombinational repair"/>
    <property type="evidence" value="ECO:0007669"/>
    <property type="project" value="TreeGrafter"/>
</dbReference>
<evidence type="ECO:0000313" key="8">
    <source>
        <dbReference type="EMBL" id="GAB18100.1"/>
    </source>
</evidence>
<dbReference type="Gene3D" id="3.40.50.300">
    <property type="entry name" value="P-loop containing nucleotide triphosphate hydrolases"/>
    <property type="match status" value="3"/>
</dbReference>
<dbReference type="Proteomes" id="UP000035034">
    <property type="component" value="Unassembled WGS sequence"/>
</dbReference>
<dbReference type="RefSeq" id="WP_007317437.1">
    <property type="nucleotide sequence ID" value="NZ_BAEH01000046.1"/>
</dbReference>
<reference evidence="8 9" key="1">
    <citation type="submission" date="2011-12" db="EMBL/GenBank/DDBJ databases">
        <title>Whole genome shotgun sequence of Gordonia effusa NBRC 100432.</title>
        <authorList>
            <person name="Yoshida I."/>
            <person name="Takarada H."/>
            <person name="Hosoyama A."/>
            <person name="Tsuchikane K."/>
            <person name="Katsumata H."/>
            <person name="Yamazaki S."/>
            <person name="Fujita N."/>
        </authorList>
    </citation>
    <scope>NUCLEOTIDE SEQUENCE [LARGE SCALE GENOMIC DNA]</scope>
    <source>
        <strain evidence="8 9">NBRC 100432</strain>
    </source>
</reference>
<dbReference type="InterPro" id="IPR014016">
    <property type="entry name" value="UvrD-like_ATP-bd"/>
</dbReference>
<dbReference type="GO" id="GO:0005524">
    <property type="term" value="F:ATP binding"/>
    <property type="evidence" value="ECO:0007669"/>
    <property type="project" value="UniProtKB-UniRule"/>
</dbReference>
<proteinExistence type="predicted"/>
<dbReference type="GO" id="GO:0003677">
    <property type="term" value="F:DNA binding"/>
    <property type="evidence" value="ECO:0007669"/>
    <property type="project" value="InterPro"/>
</dbReference>
<keyword evidence="1 5" id="KW-0547">Nucleotide-binding</keyword>
<keyword evidence="3 5" id="KW-0347">Helicase</keyword>
<organism evidence="8 9">
    <name type="scientific">Gordonia effusa NBRC 100432</name>
    <dbReference type="NCBI Taxonomy" id="1077974"/>
    <lineage>
        <taxon>Bacteria</taxon>
        <taxon>Bacillati</taxon>
        <taxon>Actinomycetota</taxon>
        <taxon>Actinomycetes</taxon>
        <taxon>Mycobacteriales</taxon>
        <taxon>Gordoniaceae</taxon>
        <taxon>Gordonia</taxon>
    </lineage>
</organism>
<accession>H0QZ49</accession>
<keyword evidence="9" id="KW-1185">Reference proteome</keyword>
<keyword evidence="2 5" id="KW-0378">Hydrolase</keyword>
<evidence type="ECO:0000256" key="3">
    <source>
        <dbReference type="ARBA" id="ARBA00022806"/>
    </source>
</evidence>
<evidence type="ECO:0000259" key="7">
    <source>
        <dbReference type="PROSITE" id="PS51198"/>
    </source>
</evidence>
<dbReference type="GO" id="GO:0043138">
    <property type="term" value="F:3'-5' DNA helicase activity"/>
    <property type="evidence" value="ECO:0007669"/>
    <property type="project" value="TreeGrafter"/>
</dbReference>
<dbReference type="AlphaFoldDB" id="H0QZ49"/>
<dbReference type="InterPro" id="IPR027417">
    <property type="entry name" value="P-loop_NTPase"/>
</dbReference>
<gene>
    <name evidence="8" type="ORF">GOEFS_046_00560</name>
</gene>
<keyword evidence="4 5" id="KW-0067">ATP-binding</keyword>
<dbReference type="PANTHER" id="PTHR11070">
    <property type="entry name" value="UVRD / RECB / PCRA DNA HELICASE FAMILY MEMBER"/>
    <property type="match status" value="1"/>
</dbReference>
<dbReference type="NCBIfam" id="NF041254">
    <property type="entry name" value="motor_HelR"/>
    <property type="match status" value="1"/>
</dbReference>
<comment type="caution">
    <text evidence="8">The sequence shown here is derived from an EMBL/GenBank/DDBJ whole genome shotgun (WGS) entry which is preliminary data.</text>
</comment>
<dbReference type="GO" id="GO:0016787">
    <property type="term" value="F:hydrolase activity"/>
    <property type="evidence" value="ECO:0007669"/>
    <property type="project" value="UniProtKB-UniRule"/>
</dbReference>
<dbReference type="PROSITE" id="PS51198">
    <property type="entry name" value="UVRD_HELICASE_ATP_BIND"/>
    <property type="match status" value="1"/>
</dbReference>
<evidence type="ECO:0000256" key="6">
    <source>
        <dbReference type="SAM" id="MobiDB-lite"/>
    </source>
</evidence>
<feature type="binding site" evidence="5">
    <location>
        <begin position="222"/>
        <end position="229"/>
    </location>
    <ligand>
        <name>ATP</name>
        <dbReference type="ChEBI" id="CHEBI:30616"/>
    </ligand>
</feature>
<dbReference type="SUPFAM" id="SSF52540">
    <property type="entry name" value="P-loop containing nucleoside triphosphate hydrolases"/>
    <property type="match status" value="1"/>
</dbReference>
<evidence type="ECO:0000256" key="1">
    <source>
        <dbReference type="ARBA" id="ARBA00022741"/>
    </source>
</evidence>
<dbReference type="InterPro" id="IPR000212">
    <property type="entry name" value="DNA_helicase_UvrD/REP"/>
</dbReference>
<name>H0QZ49_9ACTN</name>
<sequence length="741" mass="80043">MPQPALGPITSTFDLPLRLAHKGGSVLIADDDRHFAAIAASLRTTTETVSDRLDAQRRTPTRTGKEAVERDSEIRQLSARLRTLRRFGLDLCLGRMVGVDGTVTYLGRTGLTSSTGDQLLLDWRAPAAAPFFAATHADPRGLSSRRRYRWKRSGDDFRVVDYWDEAFSDTTDESLAPDDNSAFIATLNSGRSPRMRDVLATIATDQDAIIRAGSPGCLVVDGGPGTGKTVVALHRAAYLLYSDPRVSARRGGVLVVGPHNPYLAYVADVLPDLGAEGAALCTLRDLVPEGADAVEEPDPTVAQLKSSASWMDAIEKAVGFYEDPPSAPVTVESDWGDVVVTTADWVQAFDAPQTGTPHNEAREDIWQELIDIATDRYPGIPGQELVAALRSSVELVAALNRGWPMLNATDIVGDLWTVPAYLRMCAPWLSVHDREMLRQNEVKTWSSSDLPLLDAARRRLGDRDAVAHGRRRAAAAAAEMRRKADVVAEMVAAEGDRESLLTQFVRGGLSEALVDEDSLPQHAIDRFSETFAHVVVDEAQELTDAEWQMLRARCPSGSFTVVGDRAQARAGFTESWTERLSRNGLRGVDVAHLRVNYRTPQEAMDAAEPVIRSAIPDANVPTSIRSNGIPVTYGSRADLDAVLTSWLDTNDDGIACVIGDSEFEASDRVSSLTPQTAKGLEFDLVVLVEADVPANVTAAGSEASGANVTAAGSEASGAYVTAAVDRYVAMTRTTQQLVILR</sequence>
<dbReference type="EMBL" id="BAEH01000046">
    <property type="protein sequence ID" value="GAB18100.1"/>
    <property type="molecule type" value="Genomic_DNA"/>
</dbReference>
<protein>
    <recommendedName>
        <fullName evidence="7">UvrD-like helicase ATP-binding domain-containing protein</fullName>
    </recommendedName>
</protein>